<reference evidence="1 2" key="1">
    <citation type="submission" date="2019-09" db="EMBL/GenBank/DDBJ databases">
        <title>A chromosome-level genome assembly of the Chinese tupelo Nyssa sinensis.</title>
        <authorList>
            <person name="Yang X."/>
            <person name="Kang M."/>
            <person name="Yang Y."/>
            <person name="Xiong H."/>
            <person name="Wang M."/>
            <person name="Zhang Z."/>
            <person name="Wang Z."/>
            <person name="Wu H."/>
            <person name="Ma T."/>
            <person name="Liu J."/>
            <person name="Xi Z."/>
        </authorList>
    </citation>
    <scope>NUCLEOTIDE SEQUENCE [LARGE SCALE GENOMIC DNA]</scope>
    <source>
        <strain evidence="1">J267</strain>
        <tissue evidence="1">Leaf</tissue>
    </source>
</reference>
<evidence type="ECO:0000313" key="2">
    <source>
        <dbReference type="Proteomes" id="UP000325577"/>
    </source>
</evidence>
<accession>A0A5J5BJJ2</accession>
<name>A0A5J5BJJ2_9ASTE</name>
<dbReference type="EMBL" id="CM018035">
    <property type="protein sequence ID" value="KAA8542430.1"/>
    <property type="molecule type" value="Genomic_DNA"/>
</dbReference>
<dbReference type="Proteomes" id="UP000325577">
    <property type="component" value="Linkage Group LG12"/>
</dbReference>
<evidence type="ECO:0000313" key="1">
    <source>
        <dbReference type="EMBL" id="KAA8542430.1"/>
    </source>
</evidence>
<keyword evidence="2" id="KW-1185">Reference proteome</keyword>
<sequence length="99" mass="10579">MLGNSQPKMAPAQEARCCIVHSEVVDSELAEVLVGPERAMGVADFEPVAAAGLVMAVVGSVRLKLADFELNSSEFGSDSQFAEPWYLSFDQLCLDEADA</sequence>
<organism evidence="1 2">
    <name type="scientific">Nyssa sinensis</name>
    <dbReference type="NCBI Taxonomy" id="561372"/>
    <lineage>
        <taxon>Eukaryota</taxon>
        <taxon>Viridiplantae</taxon>
        <taxon>Streptophyta</taxon>
        <taxon>Embryophyta</taxon>
        <taxon>Tracheophyta</taxon>
        <taxon>Spermatophyta</taxon>
        <taxon>Magnoliopsida</taxon>
        <taxon>eudicotyledons</taxon>
        <taxon>Gunneridae</taxon>
        <taxon>Pentapetalae</taxon>
        <taxon>asterids</taxon>
        <taxon>Cornales</taxon>
        <taxon>Nyssaceae</taxon>
        <taxon>Nyssa</taxon>
    </lineage>
</organism>
<proteinExistence type="predicted"/>
<protein>
    <submittedName>
        <fullName evidence="1">Uncharacterized protein</fullName>
    </submittedName>
</protein>
<dbReference type="AlphaFoldDB" id="A0A5J5BJJ2"/>
<gene>
    <name evidence="1" type="ORF">F0562_023434</name>
</gene>